<feature type="chain" id="PRO_5004172800" evidence="1">
    <location>
        <begin position="20"/>
        <end position="85"/>
    </location>
</feature>
<reference evidence="2" key="1">
    <citation type="submission" date="2006-08" db="EMBL/GenBank/DDBJ databases">
        <title>Plethodontid modulating factor (PMF): a multigene family that produces a hypervariable salamander courtship pheromone.</title>
        <authorList>
            <person name="Palmer C.A."/>
            <person name="Watts R.A."/>
            <person name="Houck L.D."/>
            <person name="Picard A.L."/>
            <person name="Arnold S.J."/>
        </authorList>
    </citation>
    <scope>NUCLEOTIDE SEQUENCE</scope>
    <source>
        <tissue evidence="2">Mental gland</tissue>
    </source>
</reference>
<dbReference type="EMBL" id="DQ882562">
    <property type="protein sequence ID" value="ABI48851.1"/>
    <property type="molecule type" value="mRNA"/>
</dbReference>
<sequence length="85" mass="9573">MRATALLVLLVVLVSFGESLKCYYESEGVKRIDECNSPDDSCVHVISSKFGVWKTCLLKLFCDDMAEMEKETFPIHVCCTTDLCN</sequence>
<name>Q0GAB5_9SALA</name>
<protein>
    <submittedName>
        <fullName evidence="2">Plethodontid modulating factor</fullName>
    </submittedName>
</protein>
<keyword evidence="1" id="KW-0732">Signal</keyword>
<evidence type="ECO:0000313" key="2">
    <source>
        <dbReference type="EMBL" id="ABI48851.1"/>
    </source>
</evidence>
<dbReference type="InterPro" id="IPR045860">
    <property type="entry name" value="Snake_toxin-like_sf"/>
</dbReference>
<evidence type="ECO:0000256" key="1">
    <source>
        <dbReference type="SAM" id="SignalP"/>
    </source>
</evidence>
<dbReference type="AlphaFoldDB" id="Q0GAB5"/>
<feature type="signal peptide" evidence="1">
    <location>
        <begin position="1"/>
        <end position="19"/>
    </location>
</feature>
<dbReference type="Gene3D" id="2.10.60.10">
    <property type="entry name" value="CD59"/>
    <property type="match status" value="1"/>
</dbReference>
<accession>Q0GAB5</accession>
<dbReference type="SUPFAM" id="SSF57302">
    <property type="entry name" value="Snake toxin-like"/>
    <property type="match status" value="1"/>
</dbReference>
<proteinExistence type="evidence at transcript level"/>
<organism evidence="2">
    <name type="scientific">Aneides ferreus</name>
    <dbReference type="NCBI Taxonomy" id="154578"/>
    <lineage>
        <taxon>Eukaryota</taxon>
        <taxon>Metazoa</taxon>
        <taxon>Chordata</taxon>
        <taxon>Craniata</taxon>
        <taxon>Vertebrata</taxon>
        <taxon>Euteleostomi</taxon>
        <taxon>Amphibia</taxon>
        <taxon>Batrachia</taxon>
        <taxon>Caudata</taxon>
        <taxon>Salamandroidea</taxon>
        <taxon>Plethodontidae</taxon>
        <taxon>Plethodontinae</taxon>
        <taxon>Aneides</taxon>
    </lineage>
</organism>